<protein>
    <submittedName>
        <fullName evidence="8">CDP-glycerol glycerophosphotransferase family protein</fullName>
    </submittedName>
</protein>
<evidence type="ECO:0000313" key="9">
    <source>
        <dbReference type="Proteomes" id="UP001596957"/>
    </source>
</evidence>
<accession>A0ABW2VJV8</accession>
<dbReference type="CDD" id="cd00761">
    <property type="entry name" value="Glyco_tranf_GTA_type"/>
    <property type="match status" value="1"/>
</dbReference>
<keyword evidence="6" id="KW-0472">Membrane</keyword>
<organism evidence="8 9">
    <name type="scientific">Streptomyces lutosisoli</name>
    <dbReference type="NCBI Taxonomy" id="2665721"/>
    <lineage>
        <taxon>Bacteria</taxon>
        <taxon>Bacillati</taxon>
        <taxon>Actinomycetota</taxon>
        <taxon>Actinomycetes</taxon>
        <taxon>Kitasatosporales</taxon>
        <taxon>Streptomycetaceae</taxon>
        <taxon>Streptomyces</taxon>
    </lineage>
</organism>
<dbReference type="PANTHER" id="PTHR37316:SF3">
    <property type="entry name" value="TEICHOIC ACID GLYCEROL-PHOSPHATE TRANSFERASE"/>
    <property type="match status" value="1"/>
</dbReference>
<dbReference type="InterPro" id="IPR029044">
    <property type="entry name" value="Nucleotide-diphossugar_trans"/>
</dbReference>
<proteinExistence type="inferred from homology"/>
<dbReference type="InterPro" id="IPR007554">
    <property type="entry name" value="Glycerophosphate_synth"/>
</dbReference>
<evidence type="ECO:0000256" key="6">
    <source>
        <dbReference type="ARBA" id="ARBA00023136"/>
    </source>
</evidence>
<dbReference type="Pfam" id="PF00535">
    <property type="entry name" value="Glycos_transf_2"/>
    <property type="match status" value="1"/>
</dbReference>
<dbReference type="InterPro" id="IPR043149">
    <property type="entry name" value="TagF_N"/>
</dbReference>
<dbReference type="Gene3D" id="3.40.50.11820">
    <property type="match status" value="1"/>
</dbReference>
<evidence type="ECO:0000256" key="1">
    <source>
        <dbReference type="ARBA" id="ARBA00004202"/>
    </source>
</evidence>
<evidence type="ECO:0000256" key="4">
    <source>
        <dbReference type="ARBA" id="ARBA00022679"/>
    </source>
</evidence>
<sequence length="755" mass="85480">MPRFSVIVPAYKVQAYLHECLESVLEQSYPDLELIAVDDCSPDACGAIIDEFAARDVRVRAVHLTENVGLGRARNAGLKHATGDYLVFLDSDDSLTPDALRAIADRLKETSEPDVLVYDYARTYWSGEAVRNQFAGQLTEEGPAPFRLDDRPGLLRVLMVVWNKAYRREFIEREGFAFPAGYYEDTPWTYPVLMSAETIATLDRVCVHYRQRRHGSILGTSSRKHFDIFGQYDRVFAHIDTHPELAHWRPVLFRRMIDHFSNVFLKRGRLPRGSRADFLRNSRSHYRRYRTPGAPVRPRTRVRHALVRLGTYRTYRLLSFLSRAQKRTVRLATALLRTARGAALQLHYRVQLRLPLHADRAVFSSYWGRGHGCNPGALESAFRTYAPDVRTAWIAHPEHHHTIPASTRRLAPGTAGYWTALARSKYLVNNVNFDRRLVKRPGQIMIQTQHGTPLKFMGLDLQDRPAAARDTDFAELLRSVDKWDYCLSANRHSTLVWERVFPSGFTTLEYGLPRNDVFQQATSADVTRLRQSLGIPEGAVAVLYAPTYRDYRRTQRRPLDLERVLRQLGPRFVVLTRAHHSYEAPLTSAPGGRLIDVSDHPSIESLCLASDALITDYSSLMFDYAGLDRPIVVHADDWEAYEAARGTYFDLRAFPPGAVARSEDELIDIFATGHWRGSRSAQLRAAFRERFCPYDDGRAAERVVRRVVLGETAGLPPFIPLAERHPVPSAVAARPTAPVATVPAPGGAVPLAEHL</sequence>
<keyword evidence="4" id="KW-0808">Transferase</keyword>
<comment type="caution">
    <text evidence="8">The sequence shown here is derived from an EMBL/GenBank/DDBJ whole genome shotgun (WGS) entry which is preliminary data.</text>
</comment>
<keyword evidence="3" id="KW-1003">Cell membrane</keyword>
<gene>
    <name evidence="8" type="ORF">ACFQZP_20300</name>
</gene>
<dbReference type="Gene3D" id="3.40.50.12580">
    <property type="match status" value="1"/>
</dbReference>
<feature type="domain" description="Glycosyltransferase 2-like" evidence="7">
    <location>
        <begin position="5"/>
        <end position="172"/>
    </location>
</feature>
<dbReference type="SUPFAM" id="SSF53448">
    <property type="entry name" value="Nucleotide-diphospho-sugar transferases"/>
    <property type="match status" value="1"/>
</dbReference>
<dbReference type="InterPro" id="IPR051612">
    <property type="entry name" value="Teichoic_Acid_Biosynth"/>
</dbReference>
<dbReference type="Proteomes" id="UP001596957">
    <property type="component" value="Unassembled WGS sequence"/>
</dbReference>
<evidence type="ECO:0000313" key="8">
    <source>
        <dbReference type="EMBL" id="MFD0283977.1"/>
    </source>
</evidence>
<keyword evidence="9" id="KW-1185">Reference proteome</keyword>
<comment type="similarity">
    <text evidence="2">Belongs to the CDP-glycerol glycerophosphotransferase family.</text>
</comment>
<dbReference type="RefSeq" id="WP_381254864.1">
    <property type="nucleotide sequence ID" value="NZ_JBHTBI010000012.1"/>
</dbReference>
<dbReference type="InterPro" id="IPR043148">
    <property type="entry name" value="TagF_C"/>
</dbReference>
<dbReference type="Gene3D" id="3.90.550.10">
    <property type="entry name" value="Spore Coat Polysaccharide Biosynthesis Protein SpsA, Chain A"/>
    <property type="match status" value="1"/>
</dbReference>
<evidence type="ECO:0000259" key="7">
    <source>
        <dbReference type="Pfam" id="PF00535"/>
    </source>
</evidence>
<evidence type="ECO:0000256" key="3">
    <source>
        <dbReference type="ARBA" id="ARBA00022475"/>
    </source>
</evidence>
<evidence type="ECO:0000256" key="2">
    <source>
        <dbReference type="ARBA" id="ARBA00010488"/>
    </source>
</evidence>
<dbReference type="Pfam" id="PF04464">
    <property type="entry name" value="Glyphos_transf"/>
    <property type="match status" value="1"/>
</dbReference>
<dbReference type="EMBL" id="JBHTEC010000001">
    <property type="protein sequence ID" value="MFD0283977.1"/>
    <property type="molecule type" value="Genomic_DNA"/>
</dbReference>
<name>A0ABW2VJV8_9ACTN</name>
<dbReference type="InterPro" id="IPR001173">
    <property type="entry name" value="Glyco_trans_2-like"/>
</dbReference>
<reference evidence="9" key="1">
    <citation type="journal article" date="2019" name="Int. J. Syst. Evol. Microbiol.">
        <title>The Global Catalogue of Microorganisms (GCM) 10K type strain sequencing project: providing services to taxonomists for standard genome sequencing and annotation.</title>
        <authorList>
            <consortium name="The Broad Institute Genomics Platform"/>
            <consortium name="The Broad Institute Genome Sequencing Center for Infectious Disease"/>
            <person name="Wu L."/>
            <person name="Ma J."/>
        </authorList>
    </citation>
    <scope>NUCLEOTIDE SEQUENCE [LARGE SCALE GENOMIC DNA]</scope>
    <source>
        <strain evidence="9">CGMCC 4.7198</strain>
    </source>
</reference>
<evidence type="ECO:0000256" key="5">
    <source>
        <dbReference type="ARBA" id="ARBA00022944"/>
    </source>
</evidence>
<dbReference type="PANTHER" id="PTHR37316">
    <property type="entry name" value="TEICHOIC ACID GLYCEROL-PHOSPHATE PRIMASE"/>
    <property type="match status" value="1"/>
</dbReference>
<dbReference type="SUPFAM" id="SSF53756">
    <property type="entry name" value="UDP-Glycosyltransferase/glycogen phosphorylase"/>
    <property type="match status" value="1"/>
</dbReference>
<keyword evidence="5" id="KW-0777">Teichoic acid biosynthesis</keyword>
<comment type="subcellular location">
    <subcellularLocation>
        <location evidence="1">Cell membrane</location>
        <topology evidence="1">Peripheral membrane protein</topology>
    </subcellularLocation>
</comment>